<comment type="catalytic activity">
    <reaction evidence="2">
        <text>a monoacylglycerol + H2O = glycerol + a fatty acid + H(+)</text>
        <dbReference type="Rhea" id="RHEA:15245"/>
        <dbReference type="ChEBI" id="CHEBI:15377"/>
        <dbReference type="ChEBI" id="CHEBI:15378"/>
        <dbReference type="ChEBI" id="CHEBI:17408"/>
        <dbReference type="ChEBI" id="CHEBI:17754"/>
        <dbReference type="ChEBI" id="CHEBI:28868"/>
    </reaction>
</comment>
<dbReference type="GeneID" id="28729873"/>
<proteinExistence type="predicted"/>
<dbReference type="EMBL" id="LGAV01000001">
    <property type="protein sequence ID" value="KOS16214.1"/>
    <property type="molecule type" value="Genomic_DNA"/>
</dbReference>
<keyword evidence="3" id="KW-0472">Membrane</keyword>
<sequence>MPDGRPIVQPYYITSPDLYDPAKVKRAIIIFPGKPRDSWKYANLVYNALAYAISQPDTYHINPGEVIILSPAVLNEDDKNNGGAEDNWVVYQRSNWEMGGISHAPPMNSSVTFYSVLDKMIGQLNNRTLYPNLNQVVVAGHSLGGQASLRYGMTRKQRHYDSNVRFWVGNPGSYTWLTNDTTTKPIPFPITQNQEDCSGTVDKWPYGFGNRSALTKYARTRIFEDVPAAINLFRWRTVHYAFGLLDNGGGDTHCEAQYQGYNHLQRGSNFVMSLANMPEGWPTNHSLSYVAGVSHQDYEMLAATQSMNYIFTSDYNVRYPDLWDPNAKKSKQPKQPATTDPYNDEHAWEGPVYRTVAWVILVVYIVLIIACLFVCHRLFKANANDWDRDYWEYDSKRRLL</sequence>
<evidence type="ECO:0000313" key="5">
    <source>
        <dbReference type="Proteomes" id="UP000037751"/>
    </source>
</evidence>
<evidence type="ECO:0000256" key="3">
    <source>
        <dbReference type="SAM" id="Phobius"/>
    </source>
</evidence>
<organism evidence="4 5">
    <name type="scientific">Malassezia pachydermatis</name>
    <dbReference type="NCBI Taxonomy" id="77020"/>
    <lineage>
        <taxon>Eukaryota</taxon>
        <taxon>Fungi</taxon>
        <taxon>Dikarya</taxon>
        <taxon>Basidiomycota</taxon>
        <taxon>Ustilaginomycotina</taxon>
        <taxon>Malasseziomycetes</taxon>
        <taxon>Malasseziales</taxon>
        <taxon>Malasseziaceae</taxon>
        <taxon>Malassezia</taxon>
    </lineage>
</organism>
<reference evidence="4 5" key="1">
    <citation type="submission" date="2015-07" db="EMBL/GenBank/DDBJ databases">
        <title>Draft Genome Sequence of Malassezia furfur CBS1878 and Malassezia pachydermatis CBS1879.</title>
        <authorList>
            <person name="Triana S."/>
            <person name="Ohm R."/>
            <person name="Gonzalez A."/>
            <person name="DeCock H."/>
            <person name="Restrepo S."/>
            <person name="Celis A."/>
        </authorList>
    </citation>
    <scope>NUCLEOTIDE SEQUENCE [LARGE SCALE GENOMIC DNA]</scope>
    <source>
        <strain evidence="4 5">CBS 1879</strain>
    </source>
</reference>
<keyword evidence="3" id="KW-0812">Transmembrane</keyword>
<name>A0A0M8MXC4_9BASI</name>
<dbReference type="Proteomes" id="UP000037751">
    <property type="component" value="Unassembled WGS sequence"/>
</dbReference>
<dbReference type="VEuPathDB" id="FungiDB:Malapachy_3529"/>
<dbReference type="OrthoDB" id="5985073at2759"/>
<evidence type="ECO:0000256" key="2">
    <source>
        <dbReference type="ARBA" id="ARBA00048461"/>
    </source>
</evidence>
<accession>A0A0M8MXC4</accession>
<feature type="transmembrane region" description="Helical" evidence="3">
    <location>
        <begin position="356"/>
        <end position="379"/>
    </location>
</feature>
<evidence type="ECO:0000256" key="1">
    <source>
        <dbReference type="ARBA" id="ARBA00047591"/>
    </source>
</evidence>
<dbReference type="PANTHER" id="PTHR35560:SF3">
    <property type="entry name" value="PEPTIDASE S9 PROLYL OLIGOPEPTIDASE CATALYTIC DOMAIN-CONTAINING PROTEIN"/>
    <property type="match status" value="1"/>
</dbReference>
<dbReference type="Gene3D" id="3.40.50.1820">
    <property type="entry name" value="alpha/beta hydrolase"/>
    <property type="match status" value="1"/>
</dbReference>
<gene>
    <name evidence="4" type="ORF">Malapachy_3529</name>
</gene>
<comment type="catalytic activity">
    <reaction evidence="1">
        <text>a diacylglycerol + H2O = a monoacylglycerol + a fatty acid + H(+)</text>
        <dbReference type="Rhea" id="RHEA:32731"/>
        <dbReference type="ChEBI" id="CHEBI:15377"/>
        <dbReference type="ChEBI" id="CHEBI:15378"/>
        <dbReference type="ChEBI" id="CHEBI:17408"/>
        <dbReference type="ChEBI" id="CHEBI:18035"/>
        <dbReference type="ChEBI" id="CHEBI:28868"/>
    </reaction>
</comment>
<protein>
    <submittedName>
        <fullName evidence="4">Uncharacterized protein</fullName>
    </submittedName>
</protein>
<dbReference type="SUPFAM" id="SSF53474">
    <property type="entry name" value="alpha/beta-Hydrolases"/>
    <property type="match status" value="1"/>
</dbReference>
<dbReference type="STRING" id="77020.A0A0M8MXC4"/>
<evidence type="ECO:0000313" key="4">
    <source>
        <dbReference type="EMBL" id="KOS16214.1"/>
    </source>
</evidence>
<dbReference type="RefSeq" id="XP_017993846.1">
    <property type="nucleotide sequence ID" value="XM_018137997.1"/>
</dbReference>
<dbReference type="AlphaFoldDB" id="A0A0M8MXC4"/>
<keyword evidence="5" id="KW-1185">Reference proteome</keyword>
<dbReference type="PANTHER" id="PTHR35560">
    <property type="entry name" value="BLL0132 PROTEIN"/>
    <property type="match status" value="1"/>
</dbReference>
<keyword evidence="3" id="KW-1133">Transmembrane helix</keyword>
<comment type="caution">
    <text evidence="4">The sequence shown here is derived from an EMBL/GenBank/DDBJ whole genome shotgun (WGS) entry which is preliminary data.</text>
</comment>
<dbReference type="InterPro" id="IPR029058">
    <property type="entry name" value="AB_hydrolase_fold"/>
</dbReference>